<name>A0A0E2Z747_9GAMM</name>
<feature type="domain" description="BON" evidence="1">
    <location>
        <begin position="184"/>
        <end position="252"/>
    </location>
</feature>
<dbReference type="PANTHER" id="PTHR34606">
    <property type="entry name" value="BON DOMAIN-CONTAINING PROTEIN"/>
    <property type="match status" value="1"/>
</dbReference>
<evidence type="ECO:0000313" key="2">
    <source>
        <dbReference type="EMBL" id="KFI19360.1"/>
    </source>
</evidence>
<dbReference type="InterPro" id="IPR051686">
    <property type="entry name" value="Lipoprotein_DolP"/>
</dbReference>
<dbReference type="PANTHER" id="PTHR34606:SF15">
    <property type="entry name" value="BON DOMAIN-CONTAINING PROTEIN"/>
    <property type="match status" value="1"/>
</dbReference>
<proteinExistence type="predicted"/>
<dbReference type="Pfam" id="PF04972">
    <property type="entry name" value="BON"/>
    <property type="match status" value="2"/>
</dbReference>
<accession>A0A0E2Z747</accession>
<organism evidence="2 3">
    <name type="scientific">Nitrosococcus oceani C-27</name>
    <dbReference type="NCBI Taxonomy" id="314279"/>
    <lineage>
        <taxon>Bacteria</taxon>
        <taxon>Pseudomonadati</taxon>
        <taxon>Pseudomonadota</taxon>
        <taxon>Gammaproteobacteria</taxon>
        <taxon>Chromatiales</taxon>
        <taxon>Chromatiaceae</taxon>
        <taxon>Nitrosococcus</taxon>
    </lineage>
</organism>
<protein>
    <submittedName>
        <fullName evidence="2">Transporter</fullName>
    </submittedName>
</protein>
<evidence type="ECO:0000313" key="3">
    <source>
        <dbReference type="Proteomes" id="UP000028839"/>
    </source>
</evidence>
<dbReference type="AlphaFoldDB" id="A0A0E2Z747"/>
<dbReference type="Gene3D" id="3.30.1340.30">
    <property type="match status" value="2"/>
</dbReference>
<dbReference type="OrthoDB" id="870892at2"/>
<gene>
    <name evidence="2" type="ORF">IB75_09430</name>
</gene>
<comment type="caution">
    <text evidence="2">The sequence shown here is derived from an EMBL/GenBank/DDBJ whole genome shotgun (WGS) entry which is preliminary data.</text>
</comment>
<dbReference type="HOGENOM" id="CLU_082070_1_0_6"/>
<dbReference type="PROSITE" id="PS50914">
    <property type="entry name" value="BON"/>
    <property type="match status" value="2"/>
</dbReference>
<dbReference type="EMBL" id="JPGN01000055">
    <property type="protein sequence ID" value="KFI19360.1"/>
    <property type="molecule type" value="Genomic_DNA"/>
</dbReference>
<feature type="domain" description="BON" evidence="1">
    <location>
        <begin position="3"/>
        <end position="75"/>
    </location>
</feature>
<sequence>MNQQDEVIKQARALLEHDERINLHPSPIEISVCEGSLIIKGEVENLTTKRRALQLLRNKSMTGINKLIDQLMVKPAEHRGDGALRDALCQALLADSTFHNCTLLARVKTGAAQELEQRGFETWQQADREPSGLIKISIAAGTVGLEGKVPTPSHKHLIEAMSWWLRGCRNVENKLEVDPAREETDGELSDALRLILEKDRFVEADQIRIDIQNRVMTLYGFVATRKEKERVEANAWSLSSIAEVINQIEVRKLEV</sequence>
<dbReference type="Proteomes" id="UP000028839">
    <property type="component" value="Unassembled WGS sequence"/>
</dbReference>
<evidence type="ECO:0000259" key="1">
    <source>
        <dbReference type="PROSITE" id="PS50914"/>
    </source>
</evidence>
<reference evidence="2 3" key="1">
    <citation type="submission" date="2014-07" db="EMBL/GenBank/DDBJ databases">
        <title>Comparative analysis of Nitrosococcus oceani genome inventories of strains from Pacific and Atlantic gyres.</title>
        <authorList>
            <person name="Lim C.K."/>
            <person name="Wang L."/>
            <person name="Sayavedra-Soto L.A."/>
            <person name="Klotz M.G."/>
        </authorList>
    </citation>
    <scope>NUCLEOTIDE SEQUENCE [LARGE SCALE GENOMIC DNA]</scope>
    <source>
        <strain evidence="2 3">C-27</strain>
    </source>
</reference>
<dbReference type="InterPro" id="IPR007055">
    <property type="entry name" value="BON_dom"/>
</dbReference>